<name>A0A212JL83_9FIRM</name>
<proteinExistence type="predicted"/>
<gene>
    <name evidence="1" type="ORF">KL86CLO1_11308</name>
</gene>
<dbReference type="AlphaFoldDB" id="A0A212JL83"/>
<dbReference type="EMBL" id="FLUN01000001">
    <property type="protein sequence ID" value="SBW00182.1"/>
    <property type="molecule type" value="Genomic_DNA"/>
</dbReference>
<protein>
    <submittedName>
        <fullName evidence="1">Uncharacterized protein</fullName>
    </submittedName>
</protein>
<sequence length="39" mass="4420">MFKLFNDFQSIIDGLVTFNTLDIDDRANATGVMLKSRVI</sequence>
<reference evidence="1" key="1">
    <citation type="submission" date="2016-04" db="EMBL/GenBank/DDBJ databases">
        <authorList>
            <person name="Evans L.H."/>
            <person name="Alamgir A."/>
            <person name="Owens N."/>
            <person name="Weber N.D."/>
            <person name="Virtaneva K."/>
            <person name="Barbian K."/>
            <person name="Babar A."/>
            <person name="Rosenke K."/>
        </authorList>
    </citation>
    <scope>NUCLEOTIDE SEQUENCE</scope>
    <source>
        <strain evidence="1">86</strain>
    </source>
</reference>
<accession>A0A212JL83</accession>
<organism evidence="1">
    <name type="scientific">uncultured Eubacteriales bacterium</name>
    <dbReference type="NCBI Taxonomy" id="172733"/>
    <lineage>
        <taxon>Bacteria</taxon>
        <taxon>Bacillati</taxon>
        <taxon>Bacillota</taxon>
        <taxon>Clostridia</taxon>
        <taxon>Eubacteriales</taxon>
        <taxon>environmental samples</taxon>
    </lineage>
</organism>
<evidence type="ECO:0000313" key="1">
    <source>
        <dbReference type="EMBL" id="SBW00182.1"/>
    </source>
</evidence>